<feature type="domain" description="Ketosynthase family 3 (KS3)" evidence="4">
    <location>
        <begin position="7"/>
        <end position="429"/>
    </location>
</feature>
<comment type="caution">
    <text evidence="5">The sequence shown here is derived from an EMBL/GenBank/DDBJ whole genome shotgun (WGS) entry which is preliminary data.</text>
</comment>
<dbReference type="SUPFAM" id="SSF53901">
    <property type="entry name" value="Thiolase-like"/>
    <property type="match status" value="2"/>
</dbReference>
<name>A0A7C4QNQ4_9PLAN</name>
<keyword evidence="2 3" id="KW-0808">Transferase</keyword>
<evidence type="ECO:0000313" key="5">
    <source>
        <dbReference type="EMBL" id="HGT39124.1"/>
    </source>
</evidence>
<accession>A0A7C4QNQ4</accession>
<sequence length="429" mass="45669">MTAEDGSPRVVVTGVGVISPIGIGREAFWTNLLAGHTGIRPLTAFSPAGLPSRLAAQILDFDPEKHIYHKKFLKVMARDIQLGVAAASMAMKDAGLPRGSVDPNRLGVDFGAGHISAEPGELADAARSFAEDVEGGSSLARFAEDGLDQICPLWLLKQLPNMPACHVAIEHDARGPNNTITACESSALLALAEATRVIQRDAADVMIVGACSSHISPLEIARLNLYESLSRQDDPNAACRPFDRDRDGTVAGEGAAAFVLERYEHALRRGATIYCEVLGVGAGCDGSAPDSRREGVGLQRAIAAALRQSNLTPKDLGHINAHGKATKRDDWAEARAYHHTLGDLAERIPVTALKSYFGHFDAGAGAVELAGSLLAMRYGVLPQTLNYRNPDPLCRLNVVREPMQVTNPIALSVNRTRMGQSAAAVIRAI</sequence>
<dbReference type="Pfam" id="PF02801">
    <property type="entry name" value="Ketoacyl-synt_C"/>
    <property type="match status" value="1"/>
</dbReference>
<evidence type="ECO:0000256" key="1">
    <source>
        <dbReference type="ARBA" id="ARBA00008467"/>
    </source>
</evidence>
<dbReference type="GO" id="GO:0004315">
    <property type="term" value="F:3-oxoacyl-[acyl-carrier-protein] synthase activity"/>
    <property type="evidence" value="ECO:0007669"/>
    <property type="project" value="TreeGrafter"/>
</dbReference>
<dbReference type="CDD" id="cd00834">
    <property type="entry name" value="KAS_I_II"/>
    <property type="match status" value="1"/>
</dbReference>
<dbReference type="EMBL" id="DSVQ01000012">
    <property type="protein sequence ID" value="HGT39124.1"/>
    <property type="molecule type" value="Genomic_DNA"/>
</dbReference>
<gene>
    <name evidence="5" type="ORF">ENS64_07655</name>
</gene>
<proteinExistence type="inferred from homology"/>
<dbReference type="InterPro" id="IPR014031">
    <property type="entry name" value="Ketoacyl_synth_C"/>
</dbReference>
<dbReference type="InterPro" id="IPR020841">
    <property type="entry name" value="PKS_Beta-ketoAc_synthase_dom"/>
</dbReference>
<dbReference type="PROSITE" id="PS52004">
    <property type="entry name" value="KS3_2"/>
    <property type="match status" value="1"/>
</dbReference>
<protein>
    <submittedName>
        <fullName evidence="5">Beta-ketoacyl-[acyl-carrier-protein] synthase family protein</fullName>
    </submittedName>
</protein>
<dbReference type="PANTHER" id="PTHR11712:SF336">
    <property type="entry name" value="3-OXOACYL-[ACYL-CARRIER-PROTEIN] SYNTHASE, MITOCHONDRIAL"/>
    <property type="match status" value="1"/>
</dbReference>
<dbReference type="InterPro" id="IPR014030">
    <property type="entry name" value="Ketoacyl_synth_N"/>
</dbReference>
<dbReference type="InterPro" id="IPR016039">
    <property type="entry name" value="Thiolase-like"/>
</dbReference>
<evidence type="ECO:0000256" key="3">
    <source>
        <dbReference type="RuleBase" id="RU003694"/>
    </source>
</evidence>
<dbReference type="Gene3D" id="3.40.47.10">
    <property type="match status" value="2"/>
</dbReference>
<organism evidence="5">
    <name type="scientific">Schlesneria paludicola</name>
    <dbReference type="NCBI Taxonomy" id="360056"/>
    <lineage>
        <taxon>Bacteria</taxon>
        <taxon>Pseudomonadati</taxon>
        <taxon>Planctomycetota</taxon>
        <taxon>Planctomycetia</taxon>
        <taxon>Planctomycetales</taxon>
        <taxon>Planctomycetaceae</taxon>
        <taxon>Schlesneria</taxon>
    </lineage>
</organism>
<evidence type="ECO:0000259" key="4">
    <source>
        <dbReference type="PROSITE" id="PS52004"/>
    </source>
</evidence>
<reference evidence="5" key="1">
    <citation type="journal article" date="2020" name="mSystems">
        <title>Genome- and Community-Level Interaction Insights into Carbon Utilization and Element Cycling Functions of Hydrothermarchaeota in Hydrothermal Sediment.</title>
        <authorList>
            <person name="Zhou Z."/>
            <person name="Liu Y."/>
            <person name="Xu W."/>
            <person name="Pan J."/>
            <person name="Luo Z.H."/>
            <person name="Li M."/>
        </authorList>
    </citation>
    <scope>NUCLEOTIDE SEQUENCE [LARGE SCALE GENOMIC DNA]</scope>
    <source>
        <strain evidence="5">SpSt-508</strain>
    </source>
</reference>
<dbReference type="AlphaFoldDB" id="A0A7C4QNQ4"/>
<dbReference type="GO" id="GO:0005829">
    <property type="term" value="C:cytosol"/>
    <property type="evidence" value="ECO:0007669"/>
    <property type="project" value="TreeGrafter"/>
</dbReference>
<dbReference type="InterPro" id="IPR000794">
    <property type="entry name" value="Beta-ketoacyl_synthase"/>
</dbReference>
<dbReference type="PANTHER" id="PTHR11712">
    <property type="entry name" value="POLYKETIDE SYNTHASE-RELATED"/>
    <property type="match status" value="1"/>
</dbReference>
<dbReference type="SMART" id="SM00825">
    <property type="entry name" value="PKS_KS"/>
    <property type="match status" value="1"/>
</dbReference>
<dbReference type="Pfam" id="PF00109">
    <property type="entry name" value="ketoacyl-synt"/>
    <property type="match status" value="1"/>
</dbReference>
<comment type="similarity">
    <text evidence="1 3">Belongs to the thiolase-like superfamily. Beta-ketoacyl-ACP synthases family.</text>
</comment>
<evidence type="ECO:0000256" key="2">
    <source>
        <dbReference type="ARBA" id="ARBA00022679"/>
    </source>
</evidence>
<dbReference type="GO" id="GO:0006633">
    <property type="term" value="P:fatty acid biosynthetic process"/>
    <property type="evidence" value="ECO:0007669"/>
    <property type="project" value="TreeGrafter"/>
</dbReference>